<organism evidence="2 3">
    <name type="scientific">Trifolium medium</name>
    <dbReference type="NCBI Taxonomy" id="97028"/>
    <lineage>
        <taxon>Eukaryota</taxon>
        <taxon>Viridiplantae</taxon>
        <taxon>Streptophyta</taxon>
        <taxon>Embryophyta</taxon>
        <taxon>Tracheophyta</taxon>
        <taxon>Spermatophyta</taxon>
        <taxon>Magnoliopsida</taxon>
        <taxon>eudicotyledons</taxon>
        <taxon>Gunneridae</taxon>
        <taxon>Pentapetalae</taxon>
        <taxon>rosids</taxon>
        <taxon>fabids</taxon>
        <taxon>Fabales</taxon>
        <taxon>Fabaceae</taxon>
        <taxon>Papilionoideae</taxon>
        <taxon>50 kb inversion clade</taxon>
        <taxon>NPAAA clade</taxon>
        <taxon>Hologalegina</taxon>
        <taxon>IRL clade</taxon>
        <taxon>Trifolieae</taxon>
        <taxon>Trifolium</taxon>
    </lineage>
</organism>
<proteinExistence type="predicted"/>
<name>A0A392TIG2_9FABA</name>
<protein>
    <submittedName>
        <fullName evidence="2">Uncharacterized protein</fullName>
    </submittedName>
</protein>
<keyword evidence="1" id="KW-1133">Transmembrane helix</keyword>
<evidence type="ECO:0000313" key="2">
    <source>
        <dbReference type="EMBL" id="MCI60921.1"/>
    </source>
</evidence>
<reference evidence="2 3" key="1">
    <citation type="journal article" date="2018" name="Front. Plant Sci.">
        <title>Red Clover (Trifolium pratense) and Zigzag Clover (T. medium) - A Picture of Genomic Similarities and Differences.</title>
        <authorList>
            <person name="Dluhosova J."/>
            <person name="Istvanek J."/>
            <person name="Nedelnik J."/>
            <person name="Repkova J."/>
        </authorList>
    </citation>
    <scope>NUCLEOTIDE SEQUENCE [LARGE SCALE GENOMIC DNA]</scope>
    <source>
        <strain evidence="3">cv. 10/8</strain>
        <tissue evidence="2">Leaf</tissue>
    </source>
</reference>
<evidence type="ECO:0000313" key="3">
    <source>
        <dbReference type="Proteomes" id="UP000265520"/>
    </source>
</evidence>
<comment type="caution">
    <text evidence="2">The sequence shown here is derived from an EMBL/GenBank/DDBJ whole genome shotgun (WGS) entry which is preliminary data.</text>
</comment>
<sequence>MLSWGLGGQIWVLGFGLVVLVVALPSWSAFSAGFLCVVAGFDVLKMVRVTAALLVLGVLVWPDLGCGLV</sequence>
<dbReference type="EMBL" id="LXQA010590381">
    <property type="protein sequence ID" value="MCI60921.1"/>
    <property type="molecule type" value="Genomic_DNA"/>
</dbReference>
<dbReference type="Proteomes" id="UP000265520">
    <property type="component" value="Unassembled WGS sequence"/>
</dbReference>
<feature type="transmembrane region" description="Helical" evidence="1">
    <location>
        <begin position="12"/>
        <end position="39"/>
    </location>
</feature>
<feature type="non-terminal residue" evidence="2">
    <location>
        <position position="69"/>
    </location>
</feature>
<dbReference type="AlphaFoldDB" id="A0A392TIG2"/>
<keyword evidence="1" id="KW-0812">Transmembrane</keyword>
<keyword evidence="3" id="KW-1185">Reference proteome</keyword>
<accession>A0A392TIG2</accession>
<keyword evidence="1" id="KW-0472">Membrane</keyword>
<evidence type="ECO:0000256" key="1">
    <source>
        <dbReference type="SAM" id="Phobius"/>
    </source>
</evidence>